<dbReference type="EMBL" id="HBEP01024991">
    <property type="protein sequence ID" value="CAD8496934.1"/>
    <property type="molecule type" value="Transcribed_RNA"/>
</dbReference>
<keyword evidence="3" id="KW-0460">Magnesium</keyword>
<protein>
    <submittedName>
        <fullName evidence="5">Uncharacterized protein</fullName>
    </submittedName>
</protein>
<reference evidence="5" key="1">
    <citation type="submission" date="2021-01" db="EMBL/GenBank/DDBJ databases">
        <authorList>
            <person name="Corre E."/>
            <person name="Pelletier E."/>
            <person name="Niang G."/>
            <person name="Scheremetjew M."/>
            <person name="Finn R."/>
            <person name="Kale V."/>
            <person name="Holt S."/>
            <person name="Cochrane G."/>
            <person name="Meng A."/>
            <person name="Brown T."/>
            <person name="Cohen L."/>
        </authorList>
    </citation>
    <scope>NUCLEOTIDE SEQUENCE</scope>
    <source>
        <strain evidence="5">CCMP1374</strain>
    </source>
</reference>
<organism evidence="5">
    <name type="scientific">Phaeocystis antarctica</name>
    <dbReference type="NCBI Taxonomy" id="33657"/>
    <lineage>
        <taxon>Eukaryota</taxon>
        <taxon>Haptista</taxon>
        <taxon>Haptophyta</taxon>
        <taxon>Prymnesiophyceae</taxon>
        <taxon>Phaeocystales</taxon>
        <taxon>Phaeocystaceae</taxon>
        <taxon>Phaeocystis</taxon>
    </lineage>
</organism>
<evidence type="ECO:0000256" key="2">
    <source>
        <dbReference type="ARBA" id="ARBA00022801"/>
    </source>
</evidence>
<dbReference type="InterPro" id="IPR036412">
    <property type="entry name" value="HAD-like_sf"/>
</dbReference>
<gene>
    <name evidence="5" type="ORF">PANT1444_LOCUS14176</name>
</gene>
<feature type="region of interest" description="Disordered" evidence="4">
    <location>
        <begin position="133"/>
        <end position="165"/>
    </location>
</feature>
<dbReference type="SUPFAM" id="SSF56784">
    <property type="entry name" value="HAD-like"/>
    <property type="match status" value="1"/>
</dbReference>
<dbReference type="PANTHER" id="PTHR12103">
    <property type="entry name" value="5'-NUCLEOTIDASE DOMAIN-CONTAINING"/>
    <property type="match status" value="1"/>
</dbReference>
<evidence type="ECO:0000256" key="3">
    <source>
        <dbReference type="ARBA" id="ARBA00022842"/>
    </source>
</evidence>
<sequence length="232" mass="25650">MARGAAAAAAAAARAAADLGGDDGAAWDARAAASVERLREAIQACNRRIAPLVEKEGAHVNQYWGYISRAGWADKSHLMRQIEKYADIYTSRVSNLLPYSPYMRFTTSPQSLGHEQPQKHWAINAADDASFERAAAARVPTSDPEGDESVGRSEGDESELTVTDEEVRSSDVYNLIYKEDRSKYRSYIDEGDYDRRDEGLIISDWDDNKNSDMWSDPNTPSDKKKSGPQPLG</sequence>
<keyword evidence="1" id="KW-0479">Metal-binding</keyword>
<feature type="region of interest" description="Disordered" evidence="4">
    <location>
        <begin position="195"/>
        <end position="232"/>
    </location>
</feature>
<evidence type="ECO:0000256" key="4">
    <source>
        <dbReference type="SAM" id="MobiDB-lite"/>
    </source>
</evidence>
<dbReference type="AlphaFoldDB" id="A0A7S0HUB5"/>
<evidence type="ECO:0000256" key="1">
    <source>
        <dbReference type="ARBA" id="ARBA00022723"/>
    </source>
</evidence>
<dbReference type="GO" id="GO:0046872">
    <property type="term" value="F:metal ion binding"/>
    <property type="evidence" value="ECO:0007669"/>
    <property type="project" value="UniProtKB-KW"/>
</dbReference>
<evidence type="ECO:0000313" key="5">
    <source>
        <dbReference type="EMBL" id="CAD8496934.1"/>
    </source>
</evidence>
<dbReference type="Pfam" id="PF05761">
    <property type="entry name" value="5_nucleotid"/>
    <property type="match status" value="1"/>
</dbReference>
<name>A0A7S0HUB5_9EUKA</name>
<dbReference type="InterPro" id="IPR008380">
    <property type="entry name" value="HAD-SF_hydro_IG_5-nucl"/>
</dbReference>
<dbReference type="PANTHER" id="PTHR12103:SF22">
    <property type="entry name" value="HAD-SUPERFAMILY HYDROLASE, SUBFAMILY IG, 5'-NUCLEOTIDASE"/>
    <property type="match status" value="1"/>
</dbReference>
<accession>A0A7S0HUB5</accession>
<keyword evidence="2" id="KW-0378">Hydrolase</keyword>
<proteinExistence type="predicted"/>
<dbReference type="GO" id="GO:0008253">
    <property type="term" value="F:5'-nucleotidase activity"/>
    <property type="evidence" value="ECO:0007669"/>
    <property type="project" value="TreeGrafter"/>
</dbReference>
<feature type="compositionally biased region" description="Polar residues" evidence="4">
    <location>
        <begin position="211"/>
        <end position="220"/>
    </location>
</feature>